<gene>
    <name evidence="1" type="ORF">I3X05_17470</name>
</gene>
<organism evidence="1 2">
    <name type="scientific">Vibrio navarrensis</name>
    <dbReference type="NCBI Taxonomy" id="29495"/>
    <lineage>
        <taxon>Bacteria</taxon>
        <taxon>Pseudomonadati</taxon>
        <taxon>Pseudomonadota</taxon>
        <taxon>Gammaproteobacteria</taxon>
        <taxon>Vibrionales</taxon>
        <taxon>Vibrionaceae</taxon>
        <taxon>Vibrio</taxon>
    </lineage>
</organism>
<dbReference type="Proteomes" id="UP000594435">
    <property type="component" value="Chromosome 2"/>
</dbReference>
<proteinExistence type="predicted"/>
<dbReference type="EMBL" id="CP065218">
    <property type="protein sequence ID" value="QPL55913.1"/>
    <property type="molecule type" value="Genomic_DNA"/>
</dbReference>
<dbReference type="RefSeq" id="WP_337971319.1">
    <property type="nucleotide sequence ID" value="NZ_CP065218.1"/>
</dbReference>
<name>A0AAJ4LWI4_9VIBR</name>
<evidence type="ECO:0000313" key="1">
    <source>
        <dbReference type="EMBL" id="QPL55913.1"/>
    </source>
</evidence>
<protein>
    <submittedName>
        <fullName evidence="1">Uncharacterized protein</fullName>
    </submittedName>
</protein>
<evidence type="ECO:0000313" key="2">
    <source>
        <dbReference type="Proteomes" id="UP000594435"/>
    </source>
</evidence>
<accession>A0AAJ4LWI4</accession>
<sequence length="159" mass="16995">MQMFEGEQEMNFPGAAANDDWGDFSTVISQLESHEKSEADAIASATVEATESVSPEAFEGLLSVVFTVTEQATSIISGIDFAFDEKGKSEVIKAAIPVINKHGSSILGMFGNYIEEATLLLAVLALIYTSKRHVAQLKLLRAQQEAVNGEKDQAAAKAA</sequence>
<dbReference type="AlphaFoldDB" id="A0AAJ4LWI4"/>
<reference evidence="1 2" key="1">
    <citation type="submission" date="2020-11" db="EMBL/GenBank/DDBJ databases">
        <title>Complete and Circularized Genome Assembly of a human isolate of Vibrio navarrensis biotype pommerensis with MiSeq and MinION Sequence Data.</title>
        <authorList>
            <person name="Schwartz K."/>
            <person name="Borowiak M."/>
            <person name="Deneke C."/>
            <person name="Balau V."/>
            <person name="Metelmann C."/>
            <person name="Strauch E."/>
        </authorList>
    </citation>
    <scope>NUCLEOTIDE SEQUENCE [LARGE SCALE GENOMIC DNA]</scope>
    <source>
        <strain evidence="1 2">20-VB00237</strain>
    </source>
</reference>